<comment type="caution">
    <text evidence="2">The sequence shown here is derived from an EMBL/GenBank/DDBJ whole genome shotgun (WGS) entry which is preliminary data.</text>
</comment>
<organism evidence="2 3">
    <name type="scientific">Undibacterium pigrum</name>
    <dbReference type="NCBI Taxonomy" id="401470"/>
    <lineage>
        <taxon>Bacteria</taxon>
        <taxon>Pseudomonadati</taxon>
        <taxon>Pseudomonadota</taxon>
        <taxon>Betaproteobacteria</taxon>
        <taxon>Burkholderiales</taxon>
        <taxon>Oxalobacteraceae</taxon>
        <taxon>Undibacterium</taxon>
    </lineage>
</organism>
<proteinExistence type="predicted"/>
<dbReference type="PANTHER" id="PTHR34386:SF1">
    <property type="entry name" value="GLUTAREDOXIN-LIKE PROTEIN NRDH"/>
    <property type="match status" value="1"/>
</dbReference>
<keyword evidence="3" id="KW-1185">Reference proteome</keyword>
<dbReference type="RefSeq" id="WP_110253609.1">
    <property type="nucleotide sequence ID" value="NZ_QJKB01000001.1"/>
</dbReference>
<evidence type="ECO:0000313" key="3">
    <source>
        <dbReference type="Proteomes" id="UP000247792"/>
    </source>
</evidence>
<dbReference type="InterPro" id="IPR036249">
    <property type="entry name" value="Thioredoxin-like_sf"/>
</dbReference>
<dbReference type="OrthoDB" id="8991911at2"/>
<protein>
    <submittedName>
        <fullName evidence="2">Glutaredoxin</fullName>
    </submittedName>
</protein>
<name>A0A318JS75_9BURK</name>
<evidence type="ECO:0000259" key="1">
    <source>
        <dbReference type="Pfam" id="PF00462"/>
    </source>
</evidence>
<accession>A0A318JS75</accession>
<dbReference type="PANTHER" id="PTHR34386">
    <property type="entry name" value="GLUTAREDOXIN"/>
    <property type="match status" value="1"/>
</dbReference>
<dbReference type="SUPFAM" id="SSF52833">
    <property type="entry name" value="Thioredoxin-like"/>
    <property type="match status" value="1"/>
</dbReference>
<dbReference type="PROSITE" id="PS51354">
    <property type="entry name" value="GLUTAREDOXIN_2"/>
    <property type="match status" value="1"/>
</dbReference>
<sequence>MTRICPKCSYIRKETDECPEWQCPSCQVAYIKAGDLPVSHSRNAARNNRNTQLSENNSSNVGKWLIALIIVAGVSVQSYLSHKESKKQEAIALQNLTQANAAKTAGQTTRQPVVTLYGTGWCGYCAAARSFFKENGIAYTDLDVEKSKEDYNSYRKFGKNGIPVITIDNEVIEGFDEGEFRRKLDPWLNKA</sequence>
<dbReference type="Proteomes" id="UP000247792">
    <property type="component" value="Unassembled WGS sequence"/>
</dbReference>
<dbReference type="GO" id="GO:0045454">
    <property type="term" value="P:cell redox homeostasis"/>
    <property type="evidence" value="ECO:0007669"/>
    <property type="project" value="TreeGrafter"/>
</dbReference>
<gene>
    <name evidence="2" type="ORF">DFR42_101787</name>
</gene>
<dbReference type="EMBL" id="QJKB01000001">
    <property type="protein sequence ID" value="PXX47210.1"/>
    <property type="molecule type" value="Genomic_DNA"/>
</dbReference>
<dbReference type="InterPro" id="IPR051548">
    <property type="entry name" value="Grx-like_ET"/>
</dbReference>
<dbReference type="AlphaFoldDB" id="A0A318JS75"/>
<reference evidence="2 3" key="1">
    <citation type="submission" date="2018-05" db="EMBL/GenBank/DDBJ databases">
        <title>Genomic Encyclopedia of Type Strains, Phase IV (KMG-IV): sequencing the most valuable type-strain genomes for metagenomic binning, comparative biology and taxonomic classification.</title>
        <authorList>
            <person name="Goeker M."/>
        </authorList>
    </citation>
    <scope>NUCLEOTIDE SEQUENCE [LARGE SCALE GENOMIC DNA]</scope>
    <source>
        <strain evidence="2 3">DSM 19792</strain>
    </source>
</reference>
<evidence type="ECO:0000313" key="2">
    <source>
        <dbReference type="EMBL" id="PXX47210.1"/>
    </source>
</evidence>
<dbReference type="CDD" id="cd02976">
    <property type="entry name" value="NrdH"/>
    <property type="match status" value="1"/>
</dbReference>
<dbReference type="GO" id="GO:0009055">
    <property type="term" value="F:electron transfer activity"/>
    <property type="evidence" value="ECO:0007669"/>
    <property type="project" value="TreeGrafter"/>
</dbReference>
<dbReference type="InterPro" id="IPR002109">
    <property type="entry name" value="Glutaredoxin"/>
</dbReference>
<feature type="domain" description="Glutaredoxin" evidence="1">
    <location>
        <begin position="114"/>
        <end position="172"/>
    </location>
</feature>
<dbReference type="Gene3D" id="3.40.30.10">
    <property type="entry name" value="Glutaredoxin"/>
    <property type="match status" value="1"/>
</dbReference>
<dbReference type="Pfam" id="PF00462">
    <property type="entry name" value="Glutaredoxin"/>
    <property type="match status" value="1"/>
</dbReference>